<protein>
    <submittedName>
        <fullName evidence="1">Uncharacterized protein</fullName>
    </submittedName>
</protein>
<gene>
    <name evidence="1" type="ORF">IBLFYP30_01105</name>
</gene>
<evidence type="ECO:0000313" key="1">
    <source>
        <dbReference type="EMBL" id="VYT83824.1"/>
    </source>
</evidence>
<dbReference type="AlphaFoldDB" id="A0A6N2ZWD1"/>
<organism evidence="1">
    <name type="scientific">Intestinibacter bartlettii</name>
    <dbReference type="NCBI Taxonomy" id="261299"/>
    <lineage>
        <taxon>Bacteria</taxon>
        <taxon>Bacillati</taxon>
        <taxon>Bacillota</taxon>
        <taxon>Clostridia</taxon>
        <taxon>Peptostreptococcales</taxon>
        <taxon>Peptostreptococcaceae</taxon>
        <taxon>Intestinibacter</taxon>
    </lineage>
</organism>
<proteinExistence type="predicted"/>
<reference evidence="1" key="1">
    <citation type="submission" date="2019-11" db="EMBL/GenBank/DDBJ databases">
        <authorList>
            <person name="Feng L."/>
        </authorList>
    </citation>
    <scope>NUCLEOTIDE SEQUENCE</scope>
    <source>
        <strain evidence="1">IbartlettiiLFYP30</strain>
    </source>
</reference>
<dbReference type="RefSeq" id="WP_024037037.1">
    <property type="nucleotide sequence ID" value="NZ_CACRUE010000013.1"/>
</dbReference>
<accession>A0A6N2ZWD1</accession>
<name>A0A6N2ZWD1_9FIRM</name>
<dbReference type="EMBL" id="CACRUE010000013">
    <property type="protein sequence ID" value="VYT83824.1"/>
    <property type="molecule type" value="Genomic_DNA"/>
</dbReference>
<sequence length="150" mass="17733">MLYKEEISNYLTYAEYDKIIEIYKKIGREKLANVLGIIAFDDEDISAYFFMLYMVKYDEKNREFWMSKAATIINTAFCWIEGAASIDFFLRKQLLKEEYSVDNLLVLTNFNGMPDFLLSDEECIKIAKEVLKLDPNNERAKEILEEFNIE</sequence>